<dbReference type="GO" id="GO:0005524">
    <property type="term" value="F:ATP binding"/>
    <property type="evidence" value="ECO:0007669"/>
    <property type="project" value="InterPro"/>
</dbReference>
<keyword evidence="2" id="KW-1133">Transmembrane helix</keyword>
<dbReference type="GO" id="GO:0016020">
    <property type="term" value="C:membrane"/>
    <property type="evidence" value="ECO:0007669"/>
    <property type="project" value="InterPro"/>
</dbReference>
<evidence type="ECO:0000256" key="1">
    <source>
        <dbReference type="ARBA" id="ARBA00022692"/>
    </source>
</evidence>
<dbReference type="SUPFAM" id="SSF90123">
    <property type="entry name" value="ABC transporter transmembrane region"/>
    <property type="match status" value="1"/>
</dbReference>
<dbReference type="OrthoDB" id="538003at2759"/>
<proteinExistence type="predicted"/>
<organism evidence="5 6">
    <name type="scientific">Tetrabaena socialis</name>
    <dbReference type="NCBI Taxonomy" id="47790"/>
    <lineage>
        <taxon>Eukaryota</taxon>
        <taxon>Viridiplantae</taxon>
        <taxon>Chlorophyta</taxon>
        <taxon>core chlorophytes</taxon>
        <taxon>Chlorophyceae</taxon>
        <taxon>CS clade</taxon>
        <taxon>Chlamydomonadales</taxon>
        <taxon>Tetrabaenaceae</taxon>
        <taxon>Tetrabaena</taxon>
    </lineage>
</organism>
<dbReference type="Proteomes" id="UP000236333">
    <property type="component" value="Unassembled WGS sequence"/>
</dbReference>
<evidence type="ECO:0000256" key="4">
    <source>
        <dbReference type="SAM" id="MobiDB-lite"/>
    </source>
</evidence>
<sequence length="113" mass="12273">MRRARISPSVLHTPRTQPPTAYDHSTPVCPLLQHSDHLPQAPAGVRSRRMGTKPVCRTSCTAARLSIGMRAGFTMRQQAIAAIHSKVLRLNSASVSALSTGHVVNLVSNDVRR</sequence>
<reference evidence="5 6" key="1">
    <citation type="journal article" date="2017" name="Mol. Biol. Evol.">
        <title>The 4-celled Tetrabaena socialis nuclear genome reveals the essential components for genetic control of cell number at the origin of multicellularity in the volvocine lineage.</title>
        <authorList>
            <person name="Featherston J."/>
            <person name="Arakaki Y."/>
            <person name="Hanschen E.R."/>
            <person name="Ferris P.J."/>
            <person name="Michod R.E."/>
            <person name="Olson B.J.S.C."/>
            <person name="Nozaki H."/>
            <person name="Durand P.M."/>
        </authorList>
    </citation>
    <scope>NUCLEOTIDE SEQUENCE [LARGE SCALE GENOMIC DNA]</scope>
    <source>
        <strain evidence="5 6">NIES-571</strain>
    </source>
</reference>
<accession>A0A2J8A8Y5</accession>
<protein>
    <submittedName>
        <fullName evidence="5">Uncharacterized protein</fullName>
    </submittedName>
</protein>
<keyword evidence="1" id="KW-0812">Transmembrane</keyword>
<evidence type="ECO:0000313" key="5">
    <source>
        <dbReference type="EMBL" id="PNH08970.1"/>
    </source>
</evidence>
<evidence type="ECO:0000256" key="3">
    <source>
        <dbReference type="ARBA" id="ARBA00023136"/>
    </source>
</evidence>
<dbReference type="AlphaFoldDB" id="A0A2J8A8Y5"/>
<evidence type="ECO:0000313" key="6">
    <source>
        <dbReference type="Proteomes" id="UP000236333"/>
    </source>
</evidence>
<name>A0A2J8A8Y5_9CHLO</name>
<dbReference type="InterPro" id="IPR036640">
    <property type="entry name" value="ABC1_TM_sf"/>
</dbReference>
<evidence type="ECO:0000256" key="2">
    <source>
        <dbReference type="ARBA" id="ARBA00022989"/>
    </source>
</evidence>
<dbReference type="EMBL" id="PGGS01000109">
    <property type="protein sequence ID" value="PNH08970.1"/>
    <property type="molecule type" value="Genomic_DNA"/>
</dbReference>
<keyword evidence="3" id="KW-0472">Membrane</keyword>
<comment type="caution">
    <text evidence="5">The sequence shown here is derived from an EMBL/GenBank/DDBJ whole genome shotgun (WGS) entry which is preliminary data.</text>
</comment>
<feature type="region of interest" description="Disordered" evidence="4">
    <location>
        <begin position="1"/>
        <end position="23"/>
    </location>
</feature>
<gene>
    <name evidence="5" type="ORF">TSOC_004424</name>
</gene>
<keyword evidence="6" id="KW-1185">Reference proteome</keyword>